<dbReference type="GO" id="GO:0009116">
    <property type="term" value="P:nucleoside metabolic process"/>
    <property type="evidence" value="ECO:0007669"/>
    <property type="project" value="InterPro"/>
</dbReference>
<proteinExistence type="predicted"/>
<reference evidence="2" key="1">
    <citation type="journal article" date="2020" name="Stud. Mycol.">
        <title>101 Dothideomycetes genomes: A test case for predicting lifestyles and emergence of pathogens.</title>
        <authorList>
            <person name="Haridas S."/>
            <person name="Albert R."/>
            <person name="Binder M."/>
            <person name="Bloem J."/>
            <person name="LaButti K."/>
            <person name="Salamov A."/>
            <person name="Andreopoulos B."/>
            <person name="Baker S."/>
            <person name="Barry K."/>
            <person name="Bills G."/>
            <person name="Bluhm B."/>
            <person name="Cannon C."/>
            <person name="Castanera R."/>
            <person name="Culley D."/>
            <person name="Daum C."/>
            <person name="Ezra D."/>
            <person name="Gonzalez J."/>
            <person name="Henrissat B."/>
            <person name="Kuo A."/>
            <person name="Liang C."/>
            <person name="Lipzen A."/>
            <person name="Lutzoni F."/>
            <person name="Magnuson J."/>
            <person name="Mondo S."/>
            <person name="Nolan M."/>
            <person name="Ohm R."/>
            <person name="Pangilinan J."/>
            <person name="Park H.-J."/>
            <person name="Ramirez L."/>
            <person name="Alfaro M."/>
            <person name="Sun H."/>
            <person name="Tritt A."/>
            <person name="Yoshinaga Y."/>
            <person name="Zwiers L.-H."/>
            <person name="Turgeon B."/>
            <person name="Goodwin S."/>
            <person name="Spatafora J."/>
            <person name="Crous P."/>
            <person name="Grigoriev I."/>
        </authorList>
    </citation>
    <scope>NUCLEOTIDE SEQUENCE [LARGE SCALE GENOMIC DNA]</scope>
    <source>
        <strain evidence="2">CBS 304.66</strain>
    </source>
</reference>
<accession>A0A9P4KAD7</accession>
<comment type="caution">
    <text evidence="1">The sequence shown here is derived from an EMBL/GenBank/DDBJ whole genome shotgun (WGS) entry which is preliminary data.</text>
</comment>
<dbReference type="Gene3D" id="3.40.50.1580">
    <property type="entry name" value="Nucleoside phosphorylase domain"/>
    <property type="match status" value="1"/>
</dbReference>
<dbReference type="EMBL" id="ML986604">
    <property type="protein sequence ID" value="KAF2265644.1"/>
    <property type="molecule type" value="Genomic_DNA"/>
</dbReference>
<name>A0A9P4KAD7_9PLEO</name>
<organism evidence="1 2">
    <name type="scientific">Lojkania enalia</name>
    <dbReference type="NCBI Taxonomy" id="147567"/>
    <lineage>
        <taxon>Eukaryota</taxon>
        <taxon>Fungi</taxon>
        <taxon>Dikarya</taxon>
        <taxon>Ascomycota</taxon>
        <taxon>Pezizomycotina</taxon>
        <taxon>Dothideomycetes</taxon>
        <taxon>Pleosporomycetidae</taxon>
        <taxon>Pleosporales</taxon>
        <taxon>Pleosporales incertae sedis</taxon>
        <taxon>Lojkania</taxon>
    </lineage>
</organism>
<dbReference type="InterPro" id="IPR053137">
    <property type="entry name" value="NLR-like"/>
</dbReference>
<dbReference type="SUPFAM" id="SSF53167">
    <property type="entry name" value="Purine and uridine phosphorylases"/>
    <property type="match status" value="1"/>
</dbReference>
<dbReference type="GO" id="GO:0003824">
    <property type="term" value="F:catalytic activity"/>
    <property type="evidence" value="ECO:0007669"/>
    <property type="project" value="InterPro"/>
</dbReference>
<dbReference type="Proteomes" id="UP000800093">
    <property type="component" value="Unassembled WGS sequence"/>
</dbReference>
<protein>
    <recommendedName>
        <fullName evidence="3">Nucleoside phosphorylase domain-containing protein</fullName>
    </recommendedName>
</protein>
<dbReference type="OrthoDB" id="1577640at2759"/>
<dbReference type="InterPro" id="IPR035994">
    <property type="entry name" value="Nucleoside_phosphorylase_sf"/>
</dbReference>
<evidence type="ECO:0008006" key="3">
    <source>
        <dbReference type="Google" id="ProtNLM"/>
    </source>
</evidence>
<gene>
    <name evidence="1" type="ORF">CC78DRAFT_598853</name>
</gene>
<sequence>MDPSIEDYTIGWICALQEEYEAAYRILDDELDGPETNAVNDNTYLFSRIGGHNVVVGCLPINQYGIISATSVAKDIVRSFPNLRFALMLGIGEGAPIQRRDIRLEDVLVDKWSFPTTGQLDAPPLVLLGVIPEMQRRHNDRRKPDRVAKRLKLIDDMPEYRQPAEDWLYRSDFENKGGMNCEKCEADGLEEDPMRETNREVTVQYSTITSANSVVKDATDGPMNNFSYLVARGVCDNSDSHKNDE</sequence>
<dbReference type="PANTHER" id="PTHR46082:SF11">
    <property type="entry name" value="AAA+ ATPASE DOMAIN-CONTAINING PROTEIN-RELATED"/>
    <property type="match status" value="1"/>
</dbReference>
<dbReference type="PANTHER" id="PTHR46082">
    <property type="entry name" value="ATP/GTP-BINDING PROTEIN-RELATED"/>
    <property type="match status" value="1"/>
</dbReference>
<dbReference type="AlphaFoldDB" id="A0A9P4KAD7"/>
<evidence type="ECO:0000313" key="2">
    <source>
        <dbReference type="Proteomes" id="UP000800093"/>
    </source>
</evidence>
<evidence type="ECO:0000313" key="1">
    <source>
        <dbReference type="EMBL" id="KAF2265644.1"/>
    </source>
</evidence>
<keyword evidence="2" id="KW-1185">Reference proteome</keyword>